<name>A0AAD7PXF8_QUISA</name>
<dbReference type="InterPro" id="IPR035979">
    <property type="entry name" value="RBD_domain_sf"/>
</dbReference>
<evidence type="ECO:0000313" key="3">
    <source>
        <dbReference type="EMBL" id="KAJ7970965.1"/>
    </source>
</evidence>
<evidence type="ECO:0000313" key="4">
    <source>
        <dbReference type="Proteomes" id="UP001163823"/>
    </source>
</evidence>
<accession>A0AAD7PXF8</accession>
<dbReference type="KEGG" id="qsa:O6P43_009067"/>
<evidence type="ECO:0000259" key="2">
    <source>
        <dbReference type="PROSITE" id="PS50102"/>
    </source>
</evidence>
<dbReference type="Gene3D" id="3.30.70.330">
    <property type="match status" value="1"/>
</dbReference>
<feature type="domain" description="RRM" evidence="2">
    <location>
        <begin position="6"/>
        <end position="80"/>
    </location>
</feature>
<dbReference type="GO" id="GO:0003723">
    <property type="term" value="F:RNA binding"/>
    <property type="evidence" value="ECO:0007669"/>
    <property type="project" value="UniProtKB-UniRule"/>
</dbReference>
<sequence>MYPGGYTAEVTNLSPKATEKDVYDFFANCGVIEHLEIIGSGEYSCTSYVTFKDPYALATALLLNGSVIVDQCVCISHSGSYVDESDAWNSPAWNPEEHMCSADIHTEKLMSTPGEAVTMAQVVVKTMVAKGYVLGKDALIKAKEFDESLHASSTAASMVAELSNKIGLTETINSGMETFKSVDQKFHVSDFAKSATTVTGTAAIVVATITGRAAIATSKAVVNSSYFAKGSLWVSDLLNRAAKAAADLGTQSHK</sequence>
<dbReference type="AlphaFoldDB" id="A0AAD7PXF8"/>
<keyword evidence="1" id="KW-0694">RNA-binding</keyword>
<gene>
    <name evidence="3" type="ORF">O6P43_009067</name>
</gene>
<protein>
    <submittedName>
        <fullName evidence="3">Binding partner of ACD11 1</fullName>
    </submittedName>
</protein>
<reference evidence="3" key="1">
    <citation type="journal article" date="2023" name="Science">
        <title>Elucidation of the pathway for biosynthesis of saponin adjuvants from the soapbark tree.</title>
        <authorList>
            <person name="Reed J."/>
            <person name="Orme A."/>
            <person name="El-Demerdash A."/>
            <person name="Owen C."/>
            <person name="Martin L.B.B."/>
            <person name="Misra R.C."/>
            <person name="Kikuchi S."/>
            <person name="Rejzek M."/>
            <person name="Martin A.C."/>
            <person name="Harkess A."/>
            <person name="Leebens-Mack J."/>
            <person name="Louveau T."/>
            <person name="Stephenson M.J."/>
            <person name="Osbourn A."/>
        </authorList>
    </citation>
    <scope>NUCLEOTIDE SEQUENCE</scope>
    <source>
        <strain evidence="3">S10</strain>
    </source>
</reference>
<dbReference type="PANTHER" id="PTHR32343:SF16">
    <property type="entry name" value="RNA-BINDING (RRM_RBD_RNP MOTIFS) FAMILY PROTEIN"/>
    <property type="match status" value="1"/>
</dbReference>
<organism evidence="3 4">
    <name type="scientific">Quillaja saponaria</name>
    <name type="common">Soap bark tree</name>
    <dbReference type="NCBI Taxonomy" id="32244"/>
    <lineage>
        <taxon>Eukaryota</taxon>
        <taxon>Viridiplantae</taxon>
        <taxon>Streptophyta</taxon>
        <taxon>Embryophyta</taxon>
        <taxon>Tracheophyta</taxon>
        <taxon>Spermatophyta</taxon>
        <taxon>Magnoliopsida</taxon>
        <taxon>eudicotyledons</taxon>
        <taxon>Gunneridae</taxon>
        <taxon>Pentapetalae</taxon>
        <taxon>rosids</taxon>
        <taxon>fabids</taxon>
        <taxon>Fabales</taxon>
        <taxon>Quillajaceae</taxon>
        <taxon>Quillaja</taxon>
    </lineage>
</organism>
<keyword evidence="4" id="KW-1185">Reference proteome</keyword>
<dbReference type="PANTHER" id="PTHR32343">
    <property type="entry name" value="SERINE/ARGININE-RICH SPLICING FACTOR"/>
    <property type="match status" value="1"/>
</dbReference>
<dbReference type="SMART" id="SM00360">
    <property type="entry name" value="RRM"/>
    <property type="match status" value="1"/>
</dbReference>
<dbReference type="SUPFAM" id="SSF54928">
    <property type="entry name" value="RNA-binding domain, RBD"/>
    <property type="match status" value="1"/>
</dbReference>
<dbReference type="InterPro" id="IPR000504">
    <property type="entry name" value="RRM_dom"/>
</dbReference>
<dbReference type="InterPro" id="IPR012677">
    <property type="entry name" value="Nucleotide-bd_a/b_plait_sf"/>
</dbReference>
<dbReference type="PROSITE" id="PS50102">
    <property type="entry name" value="RRM"/>
    <property type="match status" value="1"/>
</dbReference>
<evidence type="ECO:0000256" key="1">
    <source>
        <dbReference type="PROSITE-ProRule" id="PRU00176"/>
    </source>
</evidence>
<dbReference type="Pfam" id="PF00076">
    <property type="entry name" value="RRM_1"/>
    <property type="match status" value="1"/>
</dbReference>
<dbReference type="EMBL" id="JARAOO010000004">
    <property type="protein sequence ID" value="KAJ7970965.1"/>
    <property type="molecule type" value="Genomic_DNA"/>
</dbReference>
<proteinExistence type="predicted"/>
<comment type="caution">
    <text evidence="3">The sequence shown here is derived from an EMBL/GenBank/DDBJ whole genome shotgun (WGS) entry which is preliminary data.</text>
</comment>
<dbReference type="Proteomes" id="UP001163823">
    <property type="component" value="Chromosome 4"/>
</dbReference>